<dbReference type="AlphaFoldDB" id="A0A7W8GC26"/>
<dbReference type="RefSeq" id="WP_184661728.1">
    <property type="nucleotide sequence ID" value="NZ_CP031518.1"/>
</dbReference>
<reference evidence="1 2" key="1">
    <citation type="submission" date="2020-08" db="EMBL/GenBank/DDBJ databases">
        <title>Genomic Encyclopedia of Type Strains, Phase IV (KMG-IV): sequencing the most valuable type-strain genomes for metagenomic binning, comparative biology and taxonomic classification.</title>
        <authorList>
            <person name="Goeker M."/>
        </authorList>
    </citation>
    <scope>NUCLEOTIDE SEQUENCE [LARGE SCALE GENOMIC DNA]</scope>
    <source>
        <strain evidence="1 2">DSM 103462</strain>
    </source>
</reference>
<accession>A0A7W8GC26</accession>
<keyword evidence="2" id="KW-1185">Reference proteome</keyword>
<protein>
    <submittedName>
        <fullName evidence="1">Uncharacterized protein</fullName>
    </submittedName>
</protein>
<gene>
    <name evidence="1" type="ORF">HNP76_002859</name>
</gene>
<evidence type="ECO:0000313" key="1">
    <source>
        <dbReference type="EMBL" id="MBB5227459.1"/>
    </source>
</evidence>
<dbReference type="Proteomes" id="UP000518887">
    <property type="component" value="Unassembled WGS sequence"/>
</dbReference>
<proteinExistence type="predicted"/>
<name>A0A7W8GC26_9SPIR</name>
<comment type="caution">
    <text evidence="1">The sequence shown here is derived from an EMBL/GenBank/DDBJ whole genome shotgun (WGS) entry which is preliminary data.</text>
</comment>
<dbReference type="EMBL" id="JACHFQ010000013">
    <property type="protein sequence ID" value="MBB5227459.1"/>
    <property type="molecule type" value="Genomic_DNA"/>
</dbReference>
<evidence type="ECO:0000313" key="2">
    <source>
        <dbReference type="Proteomes" id="UP000518887"/>
    </source>
</evidence>
<organism evidence="1 2">
    <name type="scientific">Treponema ruminis</name>
    <dbReference type="NCBI Taxonomy" id="744515"/>
    <lineage>
        <taxon>Bacteria</taxon>
        <taxon>Pseudomonadati</taxon>
        <taxon>Spirochaetota</taxon>
        <taxon>Spirochaetia</taxon>
        <taxon>Spirochaetales</taxon>
        <taxon>Treponemataceae</taxon>
        <taxon>Treponema</taxon>
    </lineage>
</organism>
<sequence>MQQTRTDELPAFGKTYTVIADIPAVKLKNAKINFLPTEPNSKIMKKLDFFKQNIGKEISVLLEESGKNSFTLSVR</sequence>